<evidence type="ECO:0000256" key="17">
    <source>
        <dbReference type="ARBA" id="ARBA00023176"/>
    </source>
</evidence>
<feature type="disulfide bond" evidence="21">
    <location>
        <begin position="182"/>
        <end position="194"/>
    </location>
</feature>
<evidence type="ECO:0000256" key="14">
    <source>
        <dbReference type="ARBA" id="ARBA00023157"/>
    </source>
</evidence>
<dbReference type="InterPro" id="IPR000152">
    <property type="entry name" value="EGF-type_Asp/Asn_hydroxyl_site"/>
</dbReference>
<dbReference type="PROSITE" id="PS01186">
    <property type="entry name" value="EGF_2"/>
    <property type="match status" value="1"/>
</dbReference>
<dbReference type="PROSITE" id="PS00010">
    <property type="entry name" value="ASX_HYDROXYL"/>
    <property type="match status" value="1"/>
</dbReference>
<feature type="disulfide bond" evidence="21">
    <location>
        <begin position="111"/>
        <end position="129"/>
    </location>
</feature>
<dbReference type="PROSITE" id="PS01209">
    <property type="entry name" value="LDLRA_1"/>
    <property type="match status" value="3"/>
</dbReference>
<evidence type="ECO:0000256" key="18">
    <source>
        <dbReference type="ARBA" id="ARBA00023180"/>
    </source>
</evidence>
<dbReference type="SUPFAM" id="SSF57196">
    <property type="entry name" value="EGF/Laminin"/>
    <property type="match status" value="2"/>
</dbReference>
<dbReference type="AlphaFoldDB" id="Q28IL1"/>
<dbReference type="InterPro" id="IPR023415">
    <property type="entry name" value="LDLR_class-A_CS"/>
</dbReference>
<evidence type="ECO:0000256" key="4">
    <source>
        <dbReference type="ARBA" id="ARBA00022448"/>
    </source>
</evidence>
<dbReference type="FunFam" id="2.10.25.10:FF:000009">
    <property type="entry name" value="Low-density lipoprotein receptor isoform 1"/>
    <property type="match status" value="1"/>
</dbReference>
<keyword evidence="9" id="KW-0677">Repeat</keyword>
<dbReference type="Pfam" id="PF14670">
    <property type="entry name" value="FXa_inhibition"/>
    <property type="match status" value="1"/>
</dbReference>
<dbReference type="SMART" id="SM00179">
    <property type="entry name" value="EGF_CA"/>
    <property type="match status" value="2"/>
</dbReference>
<dbReference type="InterPro" id="IPR018097">
    <property type="entry name" value="EGF_Ca-bd_CS"/>
</dbReference>
<feature type="disulfide bond" evidence="21">
    <location>
        <begin position="104"/>
        <end position="116"/>
    </location>
</feature>
<dbReference type="GO" id="GO:0008203">
    <property type="term" value="P:cholesterol metabolic process"/>
    <property type="evidence" value="ECO:0007669"/>
    <property type="project" value="UniProtKB-KW"/>
</dbReference>
<evidence type="ECO:0000259" key="22">
    <source>
        <dbReference type="PROSITE" id="PS50026"/>
    </source>
</evidence>
<dbReference type="PANTHER" id="PTHR22722:SF14">
    <property type="entry name" value="MEGALIN, ISOFORM A"/>
    <property type="match status" value="1"/>
</dbReference>
<keyword evidence="5 20" id="KW-0245">EGF-like domain</keyword>
<dbReference type="InterPro" id="IPR036055">
    <property type="entry name" value="LDL_receptor-like_sf"/>
</dbReference>
<dbReference type="SMART" id="SM00192">
    <property type="entry name" value="LDLa"/>
    <property type="match status" value="5"/>
</dbReference>
<evidence type="ECO:0000256" key="5">
    <source>
        <dbReference type="ARBA" id="ARBA00022536"/>
    </source>
</evidence>
<comment type="caution">
    <text evidence="20">Lacks conserved residue(s) required for the propagation of feature annotation.</text>
</comment>
<evidence type="ECO:0000256" key="7">
    <source>
        <dbReference type="ARBA" id="ARBA00022583"/>
    </source>
</evidence>
<dbReference type="GO" id="GO:0006897">
    <property type="term" value="P:endocytosis"/>
    <property type="evidence" value="ECO:0007669"/>
    <property type="project" value="UniProtKB-KW"/>
</dbReference>
<keyword evidence="17" id="KW-0168">Coated pit</keyword>
<evidence type="ECO:0000256" key="6">
    <source>
        <dbReference type="ARBA" id="ARBA00022548"/>
    </source>
</evidence>
<feature type="disulfide bond" evidence="21">
    <location>
        <begin position="123"/>
        <end position="138"/>
    </location>
</feature>
<feature type="disulfide bond" evidence="20">
    <location>
        <begin position="334"/>
        <end position="344"/>
    </location>
</feature>
<dbReference type="GO" id="GO:0005905">
    <property type="term" value="C:clathrin-coated pit"/>
    <property type="evidence" value="ECO:0007669"/>
    <property type="project" value="UniProtKB-SubCell"/>
</dbReference>
<keyword evidence="8" id="KW-0812">Transmembrane</keyword>
<keyword evidence="6" id="KW-0153">Cholesterol metabolism</keyword>
<comment type="similarity">
    <text evidence="3">Belongs to the LDLR family.</text>
</comment>
<evidence type="ECO:0000256" key="16">
    <source>
        <dbReference type="ARBA" id="ARBA00023170"/>
    </source>
</evidence>
<sequence>GPASSTPLLPGIVHAIQTPPPPRLLAGTLWIFFKGSRQGVLYNVGRSRAASVPVCIIPSDRISGGLGAAGCSEMSRSWRGVVLLLLLCCLHPDLGLVHATKTLCEGSQFQCANGHCITSLWKCDGESDCPNAEDEENCGNITCSPAEFTCSSGRCISSTFVCNGQNDCSDGSDEENCVPPTCGAHEFQCKNSSCIPLNWVCDDEMNCPSRTCQPDQFKCEDGNCIHGSRQCDGVRDCLDGTDEIRCKNVNQCSGPGKFKCRSGECIDIAKVCNKQKDCKDWSDEPIKECYVNECEVNNGGCSHLCHNLVIGYECDCTAGFKLIDRKTCGDIDECQNPEICSQICVNLKGGYKCECSKGYQMDPSTGVCKAVGREPCLIFTNRRDIRKVGLERNFL</sequence>
<protein>
    <submittedName>
        <fullName evidence="23">Very low density lipoprotein receptor</fullName>
    </submittedName>
</protein>
<keyword evidence="10" id="KW-1133">Transmembrane helix</keyword>
<dbReference type="FunFam" id="4.10.400.10:FF:000113">
    <property type="entry name" value="Low-density lipoprotein receptor-related protein 8"/>
    <property type="match status" value="1"/>
</dbReference>
<keyword evidence="7" id="KW-0254">Endocytosis</keyword>
<dbReference type="CDD" id="cd00112">
    <property type="entry name" value="LDLa"/>
    <property type="match status" value="4"/>
</dbReference>
<proteinExistence type="evidence at transcript level"/>
<feature type="disulfide bond" evidence="21">
    <location>
        <begin position="212"/>
        <end position="224"/>
    </location>
</feature>
<evidence type="ECO:0000256" key="21">
    <source>
        <dbReference type="PROSITE-ProRule" id="PRU00124"/>
    </source>
</evidence>
<evidence type="ECO:0000256" key="11">
    <source>
        <dbReference type="ARBA" id="ARBA00023055"/>
    </source>
</evidence>
<dbReference type="InterPro" id="IPR001881">
    <property type="entry name" value="EGF-like_Ca-bd_dom"/>
</dbReference>
<dbReference type="GO" id="GO:0006869">
    <property type="term" value="P:lipid transport"/>
    <property type="evidence" value="ECO:0007669"/>
    <property type="project" value="UniProtKB-KW"/>
</dbReference>
<dbReference type="InterPro" id="IPR002172">
    <property type="entry name" value="LDrepeatLR_classA_rpt"/>
</dbReference>
<dbReference type="SUPFAM" id="SSF57424">
    <property type="entry name" value="LDL receptor-like module"/>
    <property type="match status" value="5"/>
</dbReference>
<feature type="disulfide bond" evidence="21">
    <location>
        <begin position="189"/>
        <end position="207"/>
    </location>
</feature>
<dbReference type="CDD" id="cd00054">
    <property type="entry name" value="EGF_CA"/>
    <property type="match status" value="1"/>
</dbReference>
<reference evidence="23" key="1">
    <citation type="submission" date="2006-10" db="EMBL/GenBank/DDBJ databases">
        <authorList>
            <person name="Amaya E."/>
            <person name="Ashurst J.L."/>
            <person name="Bonfield J.K."/>
            <person name="Croning M.D.R."/>
            <person name="Chen C-K."/>
            <person name="Davies R.M."/>
            <person name="Francis M.D."/>
            <person name="Garrett N."/>
            <person name="Gilchrist M.J."/>
            <person name="Grafham D.V."/>
            <person name="McLaren S.R."/>
            <person name="Papalopulu N."/>
            <person name="Rogers J."/>
            <person name="Smith J.C."/>
            <person name="Taylor R.G."/>
            <person name="Voigt J."/>
            <person name="Zorn A.M."/>
        </authorList>
    </citation>
    <scope>NUCLEOTIDE SEQUENCE</scope>
</reference>
<keyword evidence="19" id="KW-0753">Steroid metabolism</keyword>
<dbReference type="PROSITE" id="PS50026">
    <property type="entry name" value="EGF_3"/>
    <property type="match status" value="1"/>
</dbReference>
<organism evidence="23">
    <name type="scientific">Xenopus tropicalis</name>
    <name type="common">Western clawed frog</name>
    <name type="synonym">Silurana tropicalis</name>
    <dbReference type="NCBI Taxonomy" id="8364"/>
    <lineage>
        <taxon>Eukaryota</taxon>
        <taxon>Metazoa</taxon>
        <taxon>Chordata</taxon>
        <taxon>Craniata</taxon>
        <taxon>Vertebrata</taxon>
        <taxon>Euteleostomi</taxon>
        <taxon>Amphibia</taxon>
        <taxon>Batrachia</taxon>
        <taxon>Anura</taxon>
        <taxon>Pipoidea</taxon>
        <taxon>Pipidae</taxon>
        <taxon>Xenopodinae</taxon>
        <taxon>Xenopus</taxon>
        <taxon>Silurana</taxon>
    </lineage>
</organism>
<dbReference type="FunFam" id="4.10.400.10:FF:000025">
    <property type="entry name" value="Very low density lipoprotein receptor"/>
    <property type="match status" value="1"/>
</dbReference>
<keyword evidence="15" id="KW-1207">Sterol metabolism</keyword>
<keyword evidence="14 20" id="KW-1015">Disulfide bond</keyword>
<evidence type="ECO:0000256" key="8">
    <source>
        <dbReference type="ARBA" id="ARBA00022692"/>
    </source>
</evidence>
<dbReference type="PRINTS" id="PR00261">
    <property type="entry name" value="LDLRECEPTOR"/>
</dbReference>
<keyword evidence="23" id="KW-0449">Lipoprotein</keyword>
<evidence type="ECO:0000256" key="12">
    <source>
        <dbReference type="ARBA" id="ARBA00023098"/>
    </source>
</evidence>
<keyword evidence="11" id="KW-0445">Lipid transport</keyword>
<evidence type="ECO:0000256" key="9">
    <source>
        <dbReference type="ARBA" id="ARBA00022737"/>
    </source>
</evidence>
<keyword evidence="4" id="KW-0813">Transport</keyword>
<dbReference type="InterPro" id="IPR049883">
    <property type="entry name" value="NOTCH1_EGF-like"/>
</dbReference>
<evidence type="ECO:0000256" key="1">
    <source>
        <dbReference type="ARBA" id="ARBA00004479"/>
    </source>
</evidence>
<evidence type="ECO:0000256" key="20">
    <source>
        <dbReference type="PROSITE-ProRule" id="PRU00076"/>
    </source>
</evidence>
<keyword evidence="13" id="KW-0472">Membrane</keyword>
<dbReference type="InterPro" id="IPR000742">
    <property type="entry name" value="EGF"/>
</dbReference>
<feature type="disulfide bond" evidence="21">
    <location>
        <begin position="260"/>
        <end position="278"/>
    </location>
</feature>
<feature type="disulfide bond" evidence="21">
    <location>
        <begin position="143"/>
        <end position="155"/>
    </location>
</feature>
<comment type="subcellular location">
    <subcellularLocation>
        <location evidence="2">Membrane</location>
        <location evidence="2">Clathrin-coated pit</location>
    </subcellularLocation>
    <subcellularLocation>
        <location evidence="1">Membrane</location>
        <topology evidence="1">Single-pass type I membrane protein</topology>
    </subcellularLocation>
</comment>
<name>Q28IL1_XENTR</name>
<dbReference type="Gene3D" id="2.10.25.10">
    <property type="entry name" value="Laminin"/>
    <property type="match status" value="2"/>
</dbReference>
<feature type="disulfide bond" evidence="21">
    <location>
        <begin position="231"/>
        <end position="246"/>
    </location>
</feature>
<feature type="non-terminal residue" evidence="23">
    <location>
        <position position="395"/>
    </location>
</feature>
<evidence type="ECO:0000256" key="19">
    <source>
        <dbReference type="ARBA" id="ARBA00023221"/>
    </source>
</evidence>
<feature type="disulfide bond" evidence="21">
    <location>
        <begin position="219"/>
        <end position="237"/>
    </location>
</feature>
<dbReference type="Pfam" id="PF07645">
    <property type="entry name" value="EGF_CA"/>
    <property type="match status" value="1"/>
</dbReference>
<dbReference type="Gene3D" id="4.10.400.10">
    <property type="entry name" value="Low-density Lipoprotein Receptor"/>
    <property type="match status" value="5"/>
</dbReference>
<feature type="disulfide bond" evidence="21">
    <location>
        <begin position="150"/>
        <end position="168"/>
    </location>
</feature>
<dbReference type="EMBL" id="CR760336">
    <property type="protein sequence ID" value="CAJ82714.1"/>
    <property type="molecule type" value="mRNA"/>
</dbReference>
<evidence type="ECO:0000256" key="15">
    <source>
        <dbReference type="ARBA" id="ARBA00023166"/>
    </source>
</evidence>
<dbReference type="SMART" id="SM00181">
    <property type="entry name" value="EGF"/>
    <property type="match status" value="3"/>
</dbReference>
<feature type="domain" description="EGF-like" evidence="22">
    <location>
        <begin position="330"/>
        <end position="365"/>
    </location>
</feature>
<dbReference type="FunFam" id="4.10.400.10:FF:000051">
    <property type="entry name" value="Very low density lipoprotein receptor"/>
    <property type="match status" value="1"/>
</dbReference>
<gene>
    <name evidence="23" type="primary">vldlr</name>
    <name evidence="23" type="ORF">TNeu056a15.1-001</name>
</gene>
<accession>Q28IL1</accession>
<dbReference type="PROSITE" id="PS50068">
    <property type="entry name" value="LDLRA_2"/>
    <property type="match status" value="5"/>
</dbReference>
<evidence type="ECO:0000256" key="2">
    <source>
        <dbReference type="ARBA" id="ARBA00004600"/>
    </source>
</evidence>
<evidence type="ECO:0000256" key="3">
    <source>
        <dbReference type="ARBA" id="ARBA00009939"/>
    </source>
</evidence>
<keyword evidence="16 23" id="KW-0675">Receptor</keyword>
<feature type="non-terminal residue" evidence="23">
    <location>
        <position position="1"/>
    </location>
</feature>
<dbReference type="PANTHER" id="PTHR22722">
    <property type="entry name" value="LOW-DENSITY LIPOPROTEIN RECEPTOR-RELATED PROTEIN 2-RELATED"/>
    <property type="match status" value="1"/>
</dbReference>
<keyword evidence="12" id="KW-0443">Lipid metabolism</keyword>
<evidence type="ECO:0000313" key="23">
    <source>
        <dbReference type="EMBL" id="CAJ82714.1"/>
    </source>
</evidence>
<dbReference type="GO" id="GO:0005509">
    <property type="term" value="F:calcium ion binding"/>
    <property type="evidence" value="ECO:0007669"/>
    <property type="project" value="InterPro"/>
</dbReference>
<dbReference type="InterPro" id="IPR051221">
    <property type="entry name" value="LDLR-related"/>
</dbReference>
<keyword evidence="18" id="KW-0325">Glycoprotein</keyword>
<dbReference type="PROSITE" id="PS01187">
    <property type="entry name" value="EGF_CA"/>
    <property type="match status" value="1"/>
</dbReference>
<feature type="disulfide bond" evidence="21">
    <location>
        <begin position="162"/>
        <end position="177"/>
    </location>
</feature>
<dbReference type="Pfam" id="PF00057">
    <property type="entry name" value="Ldl_recept_a"/>
    <property type="match status" value="5"/>
</dbReference>
<evidence type="ECO:0000256" key="10">
    <source>
        <dbReference type="ARBA" id="ARBA00022989"/>
    </source>
</evidence>
<evidence type="ECO:0000256" key="13">
    <source>
        <dbReference type="ARBA" id="ARBA00023136"/>
    </source>
</evidence>